<sequence>MLYNCHVRPSQMMRISVSHRLILLLIDIGGKNK</sequence>
<reference evidence="1" key="1">
    <citation type="submission" date="2014-09" db="EMBL/GenBank/DDBJ databases">
        <authorList>
            <person name="Magalhaes I.L.F."/>
            <person name="Oliveira U."/>
            <person name="Santos F.R."/>
            <person name="Vidigal T.H.D.A."/>
            <person name="Brescovit A.D."/>
            <person name="Santos A.J."/>
        </authorList>
    </citation>
    <scope>NUCLEOTIDE SEQUENCE</scope>
    <source>
        <tissue evidence="1">Shoot tissue taken approximately 20 cm above the soil surface</tissue>
    </source>
</reference>
<proteinExistence type="predicted"/>
<protein>
    <submittedName>
        <fullName evidence="1">Uncharacterized protein</fullName>
    </submittedName>
</protein>
<name>A0A0A9AXU7_ARUDO</name>
<evidence type="ECO:0000313" key="1">
    <source>
        <dbReference type="EMBL" id="JAD56554.1"/>
    </source>
</evidence>
<reference evidence="1" key="2">
    <citation type="journal article" date="2015" name="Data Brief">
        <title>Shoot transcriptome of the giant reed, Arundo donax.</title>
        <authorList>
            <person name="Barrero R.A."/>
            <person name="Guerrero F.D."/>
            <person name="Moolhuijzen P."/>
            <person name="Goolsby J.A."/>
            <person name="Tidwell J."/>
            <person name="Bellgard S.E."/>
            <person name="Bellgard M.I."/>
        </authorList>
    </citation>
    <scope>NUCLEOTIDE SEQUENCE</scope>
    <source>
        <tissue evidence="1">Shoot tissue taken approximately 20 cm above the soil surface</tissue>
    </source>
</reference>
<dbReference type="AlphaFoldDB" id="A0A0A9AXU7"/>
<organism evidence="1">
    <name type="scientific">Arundo donax</name>
    <name type="common">Giant reed</name>
    <name type="synonym">Donax arundinaceus</name>
    <dbReference type="NCBI Taxonomy" id="35708"/>
    <lineage>
        <taxon>Eukaryota</taxon>
        <taxon>Viridiplantae</taxon>
        <taxon>Streptophyta</taxon>
        <taxon>Embryophyta</taxon>
        <taxon>Tracheophyta</taxon>
        <taxon>Spermatophyta</taxon>
        <taxon>Magnoliopsida</taxon>
        <taxon>Liliopsida</taxon>
        <taxon>Poales</taxon>
        <taxon>Poaceae</taxon>
        <taxon>PACMAD clade</taxon>
        <taxon>Arundinoideae</taxon>
        <taxon>Arundineae</taxon>
        <taxon>Arundo</taxon>
    </lineage>
</organism>
<accession>A0A0A9AXU7</accession>
<dbReference type="EMBL" id="GBRH01241341">
    <property type="protein sequence ID" value="JAD56554.1"/>
    <property type="molecule type" value="Transcribed_RNA"/>
</dbReference>